<evidence type="ECO:0000256" key="1">
    <source>
        <dbReference type="SAM" id="Phobius"/>
    </source>
</evidence>
<dbReference type="EMBL" id="CAJMWS010000125">
    <property type="protein sequence ID" value="CAE6369528.1"/>
    <property type="molecule type" value="Genomic_DNA"/>
</dbReference>
<gene>
    <name evidence="2" type="ORF">RDB_LOCUS25092</name>
</gene>
<accession>A0A8H2WGC8</accession>
<evidence type="ECO:0000313" key="3">
    <source>
        <dbReference type="Proteomes" id="UP000663846"/>
    </source>
</evidence>
<organism evidence="2 3">
    <name type="scientific">Rhizoctonia solani</name>
    <dbReference type="NCBI Taxonomy" id="456999"/>
    <lineage>
        <taxon>Eukaryota</taxon>
        <taxon>Fungi</taxon>
        <taxon>Dikarya</taxon>
        <taxon>Basidiomycota</taxon>
        <taxon>Agaricomycotina</taxon>
        <taxon>Agaricomycetes</taxon>
        <taxon>Cantharellales</taxon>
        <taxon>Ceratobasidiaceae</taxon>
        <taxon>Rhizoctonia</taxon>
    </lineage>
</organism>
<feature type="transmembrane region" description="Helical" evidence="1">
    <location>
        <begin position="67"/>
        <end position="85"/>
    </location>
</feature>
<protein>
    <submittedName>
        <fullName evidence="2">Uncharacterized protein</fullName>
    </submittedName>
</protein>
<evidence type="ECO:0000313" key="2">
    <source>
        <dbReference type="EMBL" id="CAE6369528.1"/>
    </source>
</evidence>
<sequence>MTHERVEEKSVGMDVPVTIKPLTLVFPQAALLPTPPLTESVPTSPLGTFDDRVLLALPKKGLVKDDTIIALCAVVLILILGREIARKMCGNATERRPYLLKAK</sequence>
<name>A0A8H2WGC8_9AGAM</name>
<dbReference type="Proteomes" id="UP000663846">
    <property type="component" value="Unassembled WGS sequence"/>
</dbReference>
<keyword evidence="1" id="KW-0812">Transmembrane</keyword>
<dbReference type="AlphaFoldDB" id="A0A8H2WGC8"/>
<keyword evidence="1" id="KW-0472">Membrane</keyword>
<keyword evidence="1" id="KW-1133">Transmembrane helix</keyword>
<comment type="caution">
    <text evidence="2">The sequence shown here is derived from an EMBL/GenBank/DDBJ whole genome shotgun (WGS) entry which is preliminary data.</text>
</comment>
<reference evidence="2" key="1">
    <citation type="submission" date="2021-01" db="EMBL/GenBank/DDBJ databases">
        <authorList>
            <person name="Kaushik A."/>
        </authorList>
    </citation>
    <scope>NUCLEOTIDE SEQUENCE</scope>
    <source>
        <strain evidence="2">AG1-1C</strain>
    </source>
</reference>
<proteinExistence type="predicted"/>